<evidence type="ECO:0000256" key="4">
    <source>
        <dbReference type="ARBA" id="ARBA00023180"/>
    </source>
</evidence>
<dbReference type="GO" id="GO:0004674">
    <property type="term" value="F:protein serine/threonine kinase activity"/>
    <property type="evidence" value="ECO:0007669"/>
    <property type="project" value="UniProtKB-EC"/>
</dbReference>
<evidence type="ECO:0000256" key="2">
    <source>
        <dbReference type="ARBA" id="ARBA00012513"/>
    </source>
</evidence>
<keyword evidence="7" id="KW-0812">Transmembrane</keyword>
<dbReference type="OrthoDB" id="1303655at2759"/>
<accession>A0A6A1VGD5</accession>
<keyword evidence="11" id="KW-1185">Reference proteome</keyword>
<comment type="subcellular location">
    <subcellularLocation>
        <location evidence="1">Membrane</location>
        <topology evidence="1">Single-pass membrane protein</topology>
    </subcellularLocation>
</comment>
<dbReference type="Pfam" id="PF14380">
    <property type="entry name" value="WAK_assoc"/>
    <property type="match status" value="1"/>
</dbReference>
<evidence type="ECO:0000256" key="7">
    <source>
        <dbReference type="SAM" id="Phobius"/>
    </source>
</evidence>
<name>A0A6A1VGD5_9ROSI</name>
<feature type="domain" description="Wall-associated receptor kinase galacturonan-binding" evidence="8">
    <location>
        <begin position="51"/>
        <end position="115"/>
    </location>
</feature>
<keyword evidence="3" id="KW-0732">Signal</keyword>
<gene>
    <name evidence="10" type="ORF">CJ030_MR6G021574</name>
</gene>
<evidence type="ECO:0000313" key="11">
    <source>
        <dbReference type="Proteomes" id="UP000516437"/>
    </source>
</evidence>
<dbReference type="AlphaFoldDB" id="A0A6A1VGD5"/>
<dbReference type="Proteomes" id="UP000516437">
    <property type="component" value="Chromosome 6"/>
</dbReference>
<evidence type="ECO:0000256" key="6">
    <source>
        <dbReference type="ARBA" id="ARBA00048679"/>
    </source>
</evidence>
<comment type="catalytic activity">
    <reaction evidence="6">
        <text>L-seryl-[protein] + ATP = O-phospho-L-seryl-[protein] + ADP + H(+)</text>
        <dbReference type="Rhea" id="RHEA:17989"/>
        <dbReference type="Rhea" id="RHEA-COMP:9863"/>
        <dbReference type="Rhea" id="RHEA-COMP:11604"/>
        <dbReference type="ChEBI" id="CHEBI:15378"/>
        <dbReference type="ChEBI" id="CHEBI:29999"/>
        <dbReference type="ChEBI" id="CHEBI:30616"/>
        <dbReference type="ChEBI" id="CHEBI:83421"/>
        <dbReference type="ChEBI" id="CHEBI:456216"/>
        <dbReference type="EC" id="2.7.11.1"/>
    </reaction>
</comment>
<dbReference type="PANTHER" id="PTHR33138">
    <property type="entry name" value="OS01G0690200 PROTEIN"/>
    <property type="match status" value="1"/>
</dbReference>
<keyword evidence="4" id="KW-0325">Glycoprotein</keyword>
<proteinExistence type="predicted"/>
<keyword evidence="7" id="KW-0472">Membrane</keyword>
<dbReference type="GO" id="GO:0030247">
    <property type="term" value="F:polysaccharide binding"/>
    <property type="evidence" value="ECO:0007669"/>
    <property type="project" value="InterPro"/>
</dbReference>
<organism evidence="10 11">
    <name type="scientific">Morella rubra</name>
    <name type="common">Chinese bayberry</name>
    <dbReference type="NCBI Taxonomy" id="262757"/>
    <lineage>
        <taxon>Eukaryota</taxon>
        <taxon>Viridiplantae</taxon>
        <taxon>Streptophyta</taxon>
        <taxon>Embryophyta</taxon>
        <taxon>Tracheophyta</taxon>
        <taxon>Spermatophyta</taxon>
        <taxon>Magnoliopsida</taxon>
        <taxon>eudicotyledons</taxon>
        <taxon>Gunneridae</taxon>
        <taxon>Pentapetalae</taxon>
        <taxon>rosids</taxon>
        <taxon>fabids</taxon>
        <taxon>Fagales</taxon>
        <taxon>Myricaceae</taxon>
        <taxon>Morella</taxon>
    </lineage>
</organism>
<evidence type="ECO:0000259" key="8">
    <source>
        <dbReference type="Pfam" id="PF13947"/>
    </source>
</evidence>
<feature type="domain" description="Wall-associated receptor kinase C-terminal" evidence="9">
    <location>
        <begin position="182"/>
        <end position="251"/>
    </location>
</feature>
<dbReference type="PANTHER" id="PTHR33138:SF11">
    <property type="entry name" value="KINASE-LIKE PROTEIN"/>
    <property type="match status" value="1"/>
</dbReference>
<evidence type="ECO:0000256" key="1">
    <source>
        <dbReference type="ARBA" id="ARBA00004167"/>
    </source>
</evidence>
<evidence type="ECO:0000256" key="5">
    <source>
        <dbReference type="ARBA" id="ARBA00047899"/>
    </source>
</evidence>
<dbReference type="InterPro" id="IPR025287">
    <property type="entry name" value="WAK_GUB"/>
</dbReference>
<reference evidence="10 11" key="1">
    <citation type="journal article" date="2019" name="Plant Biotechnol. J.">
        <title>The red bayberry genome and genetic basis of sex determination.</title>
        <authorList>
            <person name="Jia H.M."/>
            <person name="Jia H.J."/>
            <person name="Cai Q.L."/>
            <person name="Wang Y."/>
            <person name="Zhao H.B."/>
            <person name="Yang W.F."/>
            <person name="Wang G.Y."/>
            <person name="Li Y.H."/>
            <person name="Zhan D.L."/>
            <person name="Shen Y.T."/>
            <person name="Niu Q.F."/>
            <person name="Chang L."/>
            <person name="Qiu J."/>
            <person name="Zhao L."/>
            <person name="Xie H.B."/>
            <person name="Fu W.Y."/>
            <person name="Jin J."/>
            <person name="Li X.W."/>
            <person name="Jiao Y."/>
            <person name="Zhou C.C."/>
            <person name="Tu T."/>
            <person name="Chai C.Y."/>
            <person name="Gao J.L."/>
            <person name="Fan L.J."/>
            <person name="van de Weg E."/>
            <person name="Wang J.Y."/>
            <person name="Gao Z.S."/>
        </authorList>
    </citation>
    <scope>NUCLEOTIDE SEQUENCE [LARGE SCALE GENOMIC DNA]</scope>
    <source>
        <tissue evidence="10">Leaves</tissue>
    </source>
</reference>
<dbReference type="Pfam" id="PF13947">
    <property type="entry name" value="GUB_WAK_bind"/>
    <property type="match status" value="1"/>
</dbReference>
<evidence type="ECO:0000313" key="10">
    <source>
        <dbReference type="EMBL" id="KAB1211236.1"/>
    </source>
</evidence>
<evidence type="ECO:0000259" key="9">
    <source>
        <dbReference type="Pfam" id="PF14380"/>
    </source>
</evidence>
<evidence type="ECO:0000256" key="3">
    <source>
        <dbReference type="ARBA" id="ARBA00022729"/>
    </source>
</evidence>
<sequence>MTPSILRAFISLRMDSRLHSSSPIAISLLFLFSVFVWIPASICHDDLSSSCSHMFNCGKINNVGFPFWGVNRPRGCGYPGLELNCESSVTTIDIMNVTYRVLAVNPDTKTLKISREDYLTGICSPDFANTTLDPTLFDFGSGYQNLTLAYGCAASWISLLGQFTCPSPMNGTVQINLGVYGPGECEVSVFVPIPTNTIDVLKIWTLPTLEQVIRDGFEVTWKVDTAACSRDCRGSKGACGYDLQMNRPTCYPSPGTHSKFSN</sequence>
<comment type="caution">
    <text evidence="10">The sequence shown here is derived from an EMBL/GenBank/DDBJ whole genome shotgun (WGS) entry which is preliminary data.</text>
</comment>
<dbReference type="InterPro" id="IPR032872">
    <property type="entry name" value="WAK_assoc_C"/>
</dbReference>
<dbReference type="EC" id="2.7.11.1" evidence="2"/>
<protein>
    <recommendedName>
        <fullName evidence="2">non-specific serine/threonine protein kinase</fullName>
        <ecNumber evidence="2">2.7.11.1</ecNumber>
    </recommendedName>
</protein>
<comment type="catalytic activity">
    <reaction evidence="5">
        <text>L-threonyl-[protein] + ATP = O-phospho-L-threonyl-[protein] + ADP + H(+)</text>
        <dbReference type="Rhea" id="RHEA:46608"/>
        <dbReference type="Rhea" id="RHEA-COMP:11060"/>
        <dbReference type="Rhea" id="RHEA-COMP:11605"/>
        <dbReference type="ChEBI" id="CHEBI:15378"/>
        <dbReference type="ChEBI" id="CHEBI:30013"/>
        <dbReference type="ChEBI" id="CHEBI:30616"/>
        <dbReference type="ChEBI" id="CHEBI:61977"/>
        <dbReference type="ChEBI" id="CHEBI:456216"/>
        <dbReference type="EC" id="2.7.11.1"/>
    </reaction>
</comment>
<dbReference type="GO" id="GO:0016020">
    <property type="term" value="C:membrane"/>
    <property type="evidence" value="ECO:0007669"/>
    <property type="project" value="UniProtKB-SubCell"/>
</dbReference>
<feature type="transmembrane region" description="Helical" evidence="7">
    <location>
        <begin position="21"/>
        <end position="40"/>
    </location>
</feature>
<dbReference type="EMBL" id="RXIC02000024">
    <property type="protein sequence ID" value="KAB1211236.1"/>
    <property type="molecule type" value="Genomic_DNA"/>
</dbReference>
<keyword evidence="7" id="KW-1133">Transmembrane helix</keyword>